<feature type="repeat" description="ANK" evidence="3">
    <location>
        <begin position="96"/>
        <end position="128"/>
    </location>
</feature>
<feature type="region of interest" description="Disordered" evidence="4">
    <location>
        <begin position="194"/>
        <end position="223"/>
    </location>
</feature>
<name>A0A7S0B7T2_9DINO</name>
<dbReference type="InterPro" id="IPR002110">
    <property type="entry name" value="Ankyrin_rpt"/>
</dbReference>
<dbReference type="Pfam" id="PF12796">
    <property type="entry name" value="Ank_2"/>
    <property type="match status" value="1"/>
</dbReference>
<evidence type="ECO:0000256" key="3">
    <source>
        <dbReference type="PROSITE-ProRule" id="PRU00023"/>
    </source>
</evidence>
<evidence type="ECO:0000313" key="5">
    <source>
        <dbReference type="EMBL" id="CAD8386080.1"/>
    </source>
</evidence>
<evidence type="ECO:0000256" key="2">
    <source>
        <dbReference type="ARBA" id="ARBA00023043"/>
    </source>
</evidence>
<sequence>MGAVQSQRAGDSKGHEQPPSLSTFIPRCDVGQECYGCDLSRTDALTDQECVDIMLSQAVMRGDLQDMQRALAKGAQVNTIADITLNMGIRDRKRVKKVTPLMRACEYGHEEVVSRLLEVRADPLRQDTRQWIALCYALGAGELGAARRLISETNAVANEQKDIVMSLRHSVLEQCEEDVGEEVVAEVSKELGPGGFLWQQGGKNARANQNGRGKLHTEQDSKS</sequence>
<proteinExistence type="predicted"/>
<accession>A0A7S0B7T2</accession>
<gene>
    <name evidence="5" type="ORF">PBAH0796_LOCUS29768</name>
</gene>
<dbReference type="Gene3D" id="1.25.40.20">
    <property type="entry name" value="Ankyrin repeat-containing domain"/>
    <property type="match status" value="1"/>
</dbReference>
<evidence type="ECO:0000256" key="4">
    <source>
        <dbReference type="SAM" id="MobiDB-lite"/>
    </source>
</evidence>
<reference evidence="5" key="1">
    <citation type="submission" date="2021-01" db="EMBL/GenBank/DDBJ databases">
        <authorList>
            <person name="Corre E."/>
            <person name="Pelletier E."/>
            <person name="Niang G."/>
            <person name="Scheremetjew M."/>
            <person name="Finn R."/>
            <person name="Kale V."/>
            <person name="Holt S."/>
            <person name="Cochrane G."/>
            <person name="Meng A."/>
            <person name="Brown T."/>
            <person name="Cohen L."/>
        </authorList>
    </citation>
    <scope>NUCLEOTIDE SEQUENCE</scope>
    <source>
        <strain evidence="5">Pbaha01</strain>
    </source>
</reference>
<feature type="region of interest" description="Disordered" evidence="4">
    <location>
        <begin position="1"/>
        <end position="21"/>
    </location>
</feature>
<dbReference type="SUPFAM" id="SSF48403">
    <property type="entry name" value="Ankyrin repeat"/>
    <property type="match status" value="1"/>
</dbReference>
<evidence type="ECO:0000256" key="1">
    <source>
        <dbReference type="ARBA" id="ARBA00022737"/>
    </source>
</evidence>
<keyword evidence="1" id="KW-0677">Repeat</keyword>
<dbReference type="AlphaFoldDB" id="A0A7S0B7T2"/>
<organism evidence="5">
    <name type="scientific">Pyrodinium bahamense</name>
    <dbReference type="NCBI Taxonomy" id="73915"/>
    <lineage>
        <taxon>Eukaryota</taxon>
        <taxon>Sar</taxon>
        <taxon>Alveolata</taxon>
        <taxon>Dinophyceae</taxon>
        <taxon>Gonyaulacales</taxon>
        <taxon>Pyrocystaceae</taxon>
        <taxon>Pyrodinium</taxon>
    </lineage>
</organism>
<dbReference type="EMBL" id="HBEG01048825">
    <property type="protein sequence ID" value="CAD8386080.1"/>
    <property type="molecule type" value="Transcribed_RNA"/>
</dbReference>
<dbReference type="PROSITE" id="PS50088">
    <property type="entry name" value="ANK_REPEAT"/>
    <property type="match status" value="1"/>
</dbReference>
<dbReference type="PANTHER" id="PTHR24173">
    <property type="entry name" value="ANKYRIN REPEAT CONTAINING"/>
    <property type="match status" value="1"/>
</dbReference>
<dbReference type="PANTHER" id="PTHR24173:SF74">
    <property type="entry name" value="ANKYRIN REPEAT DOMAIN-CONTAINING PROTEIN 16"/>
    <property type="match status" value="1"/>
</dbReference>
<keyword evidence="2 3" id="KW-0040">ANK repeat</keyword>
<dbReference type="InterPro" id="IPR036770">
    <property type="entry name" value="Ankyrin_rpt-contain_sf"/>
</dbReference>
<protein>
    <submittedName>
        <fullName evidence="5">Uncharacterized protein</fullName>
    </submittedName>
</protein>